<sequence>MRPDLNAYRFLLLLAQGQSNIILPRAQIATSTHALGESDLKKSAKQESINIVHRRLRSIRMPVEIALTRWRCAYTDRQTVNLLTDLVQNLMRIYIHDDKTVTNFIHLDIQVFEL</sequence>
<name>A0A4Y2DB66_ARAVE</name>
<dbReference type="Proteomes" id="UP000499080">
    <property type="component" value="Unassembled WGS sequence"/>
</dbReference>
<protein>
    <submittedName>
        <fullName evidence="1">Uncharacterized protein</fullName>
    </submittedName>
</protein>
<organism evidence="1 2">
    <name type="scientific">Araneus ventricosus</name>
    <name type="common">Orbweaver spider</name>
    <name type="synonym">Epeira ventricosa</name>
    <dbReference type="NCBI Taxonomy" id="182803"/>
    <lineage>
        <taxon>Eukaryota</taxon>
        <taxon>Metazoa</taxon>
        <taxon>Ecdysozoa</taxon>
        <taxon>Arthropoda</taxon>
        <taxon>Chelicerata</taxon>
        <taxon>Arachnida</taxon>
        <taxon>Araneae</taxon>
        <taxon>Araneomorphae</taxon>
        <taxon>Entelegynae</taxon>
        <taxon>Araneoidea</taxon>
        <taxon>Araneidae</taxon>
        <taxon>Araneus</taxon>
    </lineage>
</organism>
<evidence type="ECO:0000313" key="2">
    <source>
        <dbReference type="Proteomes" id="UP000499080"/>
    </source>
</evidence>
<dbReference type="EMBL" id="BGPR01000338">
    <property type="protein sequence ID" value="GBM14042.1"/>
    <property type="molecule type" value="Genomic_DNA"/>
</dbReference>
<accession>A0A4Y2DB66</accession>
<gene>
    <name evidence="1" type="ORF">AVEN_209936_1</name>
</gene>
<proteinExistence type="predicted"/>
<keyword evidence="2" id="KW-1185">Reference proteome</keyword>
<evidence type="ECO:0000313" key="1">
    <source>
        <dbReference type="EMBL" id="GBM14042.1"/>
    </source>
</evidence>
<reference evidence="1 2" key="1">
    <citation type="journal article" date="2019" name="Sci. Rep.">
        <title>Orb-weaving spider Araneus ventricosus genome elucidates the spidroin gene catalogue.</title>
        <authorList>
            <person name="Kono N."/>
            <person name="Nakamura H."/>
            <person name="Ohtoshi R."/>
            <person name="Moran D.A.P."/>
            <person name="Shinohara A."/>
            <person name="Yoshida Y."/>
            <person name="Fujiwara M."/>
            <person name="Mori M."/>
            <person name="Tomita M."/>
            <person name="Arakawa K."/>
        </authorList>
    </citation>
    <scope>NUCLEOTIDE SEQUENCE [LARGE SCALE GENOMIC DNA]</scope>
</reference>
<dbReference type="AlphaFoldDB" id="A0A4Y2DB66"/>
<comment type="caution">
    <text evidence="1">The sequence shown here is derived from an EMBL/GenBank/DDBJ whole genome shotgun (WGS) entry which is preliminary data.</text>
</comment>